<feature type="compositionally biased region" description="Acidic residues" evidence="1">
    <location>
        <begin position="17"/>
        <end position="29"/>
    </location>
</feature>
<protein>
    <submittedName>
        <fullName evidence="2">Uncharacterized protein</fullName>
    </submittedName>
</protein>
<name>A0A0F8WR34_9ZZZZ</name>
<evidence type="ECO:0000313" key="2">
    <source>
        <dbReference type="EMBL" id="KKK59128.1"/>
    </source>
</evidence>
<accession>A0A0F8WR34</accession>
<evidence type="ECO:0000256" key="1">
    <source>
        <dbReference type="SAM" id="MobiDB-lite"/>
    </source>
</evidence>
<reference evidence="2" key="1">
    <citation type="journal article" date="2015" name="Nature">
        <title>Complex archaea that bridge the gap between prokaryotes and eukaryotes.</title>
        <authorList>
            <person name="Spang A."/>
            <person name="Saw J.H."/>
            <person name="Jorgensen S.L."/>
            <person name="Zaremba-Niedzwiedzka K."/>
            <person name="Martijn J."/>
            <person name="Lind A.E."/>
            <person name="van Eijk R."/>
            <person name="Schleper C."/>
            <person name="Guy L."/>
            <person name="Ettema T.J."/>
        </authorList>
    </citation>
    <scope>NUCLEOTIDE SEQUENCE</scope>
</reference>
<comment type="caution">
    <text evidence="2">The sequence shown here is derived from an EMBL/GenBank/DDBJ whole genome shotgun (WGS) entry which is preliminary data.</text>
</comment>
<feature type="non-terminal residue" evidence="2">
    <location>
        <position position="91"/>
    </location>
</feature>
<organism evidence="2">
    <name type="scientific">marine sediment metagenome</name>
    <dbReference type="NCBI Taxonomy" id="412755"/>
    <lineage>
        <taxon>unclassified sequences</taxon>
        <taxon>metagenomes</taxon>
        <taxon>ecological metagenomes</taxon>
    </lineage>
</organism>
<proteinExistence type="predicted"/>
<dbReference type="EMBL" id="LAZR01063630">
    <property type="protein sequence ID" value="KKK59128.1"/>
    <property type="molecule type" value="Genomic_DNA"/>
</dbReference>
<dbReference type="AlphaFoldDB" id="A0A0F8WR34"/>
<feature type="region of interest" description="Disordered" evidence="1">
    <location>
        <begin position="1"/>
        <end position="29"/>
    </location>
</feature>
<gene>
    <name evidence="2" type="ORF">LCGC14_3037460</name>
</gene>
<sequence>MTAKIDRYDEDQHNIGPEDEFVFPEDEFDSDPPRVSSYLRERPFWTSKEGVVFERVEDIEDDHLMNLVPFISSRAHGLDMLMKNDLDEDQK</sequence>
<feature type="compositionally biased region" description="Basic and acidic residues" evidence="1">
    <location>
        <begin position="1"/>
        <end position="13"/>
    </location>
</feature>